<evidence type="ECO:0000256" key="1">
    <source>
        <dbReference type="SAM" id="Phobius"/>
    </source>
</evidence>
<keyword evidence="1" id="KW-1133">Transmembrane helix</keyword>
<dbReference type="RefSeq" id="WP_225942509.1">
    <property type="nucleotide sequence ID" value="NZ_BMXJ01000008.1"/>
</dbReference>
<organism evidence="2 3">
    <name type="scientific">Nocardiopsis terrae</name>
    <dbReference type="NCBI Taxonomy" id="372655"/>
    <lineage>
        <taxon>Bacteria</taxon>
        <taxon>Bacillati</taxon>
        <taxon>Actinomycetota</taxon>
        <taxon>Actinomycetes</taxon>
        <taxon>Streptosporangiales</taxon>
        <taxon>Nocardiopsidaceae</taxon>
        <taxon>Nocardiopsis</taxon>
    </lineage>
</organism>
<evidence type="ECO:0000313" key="2">
    <source>
        <dbReference type="EMBL" id="MBE1459498.1"/>
    </source>
</evidence>
<dbReference type="EMBL" id="JADBDY010000001">
    <property type="protein sequence ID" value="MBE1459498.1"/>
    <property type="molecule type" value="Genomic_DNA"/>
</dbReference>
<protein>
    <submittedName>
        <fullName evidence="2">Uncharacterized protein</fullName>
    </submittedName>
</protein>
<keyword evidence="3" id="KW-1185">Reference proteome</keyword>
<name>A0ABR9HKF5_9ACTN</name>
<dbReference type="Proteomes" id="UP000598217">
    <property type="component" value="Unassembled WGS sequence"/>
</dbReference>
<comment type="caution">
    <text evidence="2">The sequence shown here is derived from an EMBL/GenBank/DDBJ whole genome shotgun (WGS) entry which is preliminary data.</text>
</comment>
<accession>A0ABR9HKF5</accession>
<evidence type="ECO:0000313" key="3">
    <source>
        <dbReference type="Proteomes" id="UP000598217"/>
    </source>
</evidence>
<gene>
    <name evidence="2" type="ORF">H4W79_003712</name>
</gene>
<feature type="transmembrane region" description="Helical" evidence="1">
    <location>
        <begin position="33"/>
        <end position="52"/>
    </location>
</feature>
<reference evidence="2 3" key="1">
    <citation type="submission" date="2020-10" db="EMBL/GenBank/DDBJ databases">
        <title>Sequencing the genomes of 1000 actinobacteria strains.</title>
        <authorList>
            <person name="Klenk H.-P."/>
        </authorList>
    </citation>
    <scope>NUCLEOTIDE SEQUENCE [LARGE SCALE GENOMIC DNA]</scope>
    <source>
        <strain evidence="2 3">DSM 45157</strain>
    </source>
</reference>
<keyword evidence="1" id="KW-0472">Membrane</keyword>
<proteinExistence type="predicted"/>
<feature type="transmembrane region" description="Helical" evidence="1">
    <location>
        <begin position="64"/>
        <end position="97"/>
    </location>
</feature>
<sequence>MLWLTVTVALIVLTINMATAPMAGVEPGYAFGASLHYLVIAALLGVTAVPLIRGYSWARTMTKVVLIIQIVLQSLSMLGGTGFFWALLLLPMAIIALVKLHHPLSKWFFAVHNPAANQEYLRQHAVHYYPQQQYPPQGYGQQPPQYGPWNQNPHQQ</sequence>
<keyword evidence="1" id="KW-0812">Transmembrane</keyword>